<feature type="domain" description="M23ase beta-sheet core" evidence="3">
    <location>
        <begin position="505"/>
        <end position="598"/>
    </location>
</feature>
<keyword evidence="1" id="KW-0175">Coiled coil</keyword>
<dbReference type="InterPro" id="IPR011055">
    <property type="entry name" value="Dup_hybrid_motif"/>
</dbReference>
<proteinExistence type="predicted"/>
<dbReference type="InterPro" id="IPR050570">
    <property type="entry name" value="Cell_wall_metabolism_enzyme"/>
</dbReference>
<dbReference type="AlphaFoldDB" id="A0ABC8BWM1"/>
<gene>
    <name evidence="4" type="ORF">B7C62_22625</name>
</gene>
<sequence length="610" mass="63472">MNDQHPHAGPVGYDTRSTGSFDTDPLFGSLHGGSDTRDTADYAASGATSGYDGSYTDVSGHPTHSGHDVHQGHSGQYDSSAWDTGAQQTVTYDTYASPAPTADAHQPWDTGATPAWQQTSDPDPAGQWAATDTGAFPTAGFTATTYGTAPYGTGTYDTGTGAYDTGSYDAPTYGTGTAYAADGSYGTDGYETGAHDAGAYDTGAYGTVGADDTGAYATTAFTTGVYDSGTYDTGTGSYDTGTGAYDTGTYDTGAYDATAWNSGATPGETAYEPEQTSHQLYEQQAPEADGPEAAEEPGADRTAEEREAVSSTAEFPALVPDTAPSPNRGGPAPSEAEAETAARAPEAPLSVDRTVVRTPTPRSRGRRRTPAKRSALLTVAVPSACVMSVAGIAAASVNGIGGEEKPEETTSLAVADPSTVKAVAAANKRLDSQLEQLSEGSDDFRERASRTQERIDLKQRQVAEKKKREEEAARREALRPKFVLPVRQHGLSAYYGQAGVNWMSVHTGIDFPVGYGSPVMAATDGTVRTQYNSAYGNMAIVTMADGTETWYCHLSSTKIRSGPVKAGDVIAYAGSSGNSTGPHLHFEVRPGGGASVDPLAWLRSHGVDPT</sequence>
<dbReference type="FunFam" id="2.70.70.10:FF:000013">
    <property type="entry name" value="Peptidase family M23"/>
    <property type="match status" value="1"/>
</dbReference>
<feature type="region of interest" description="Disordered" evidence="2">
    <location>
        <begin position="53"/>
        <end position="81"/>
    </location>
</feature>
<dbReference type="Pfam" id="PF01551">
    <property type="entry name" value="Peptidase_M23"/>
    <property type="match status" value="1"/>
</dbReference>
<dbReference type="Gene3D" id="2.70.70.10">
    <property type="entry name" value="Glucose Permease (Domain IIA)"/>
    <property type="match status" value="1"/>
</dbReference>
<feature type="region of interest" description="Disordered" evidence="2">
    <location>
        <begin position="264"/>
        <end position="372"/>
    </location>
</feature>
<organism evidence="4 5">
    <name type="scientific">Kitasatospora albolonga</name>
    <dbReference type="NCBI Taxonomy" id="68173"/>
    <lineage>
        <taxon>Bacteria</taxon>
        <taxon>Bacillati</taxon>
        <taxon>Actinomycetota</taxon>
        <taxon>Actinomycetes</taxon>
        <taxon>Kitasatosporales</taxon>
        <taxon>Streptomycetaceae</taxon>
        <taxon>Kitasatospora</taxon>
    </lineage>
</organism>
<dbReference type="RefSeq" id="WP_084748776.1">
    <property type="nucleotide sequence ID" value="NZ_CP020563.1"/>
</dbReference>
<dbReference type="Proteomes" id="UP000192251">
    <property type="component" value="Chromosome"/>
</dbReference>
<evidence type="ECO:0000256" key="2">
    <source>
        <dbReference type="SAM" id="MobiDB-lite"/>
    </source>
</evidence>
<evidence type="ECO:0000313" key="4">
    <source>
        <dbReference type="EMBL" id="ARF74717.1"/>
    </source>
</evidence>
<evidence type="ECO:0000259" key="3">
    <source>
        <dbReference type="Pfam" id="PF01551"/>
    </source>
</evidence>
<evidence type="ECO:0000256" key="1">
    <source>
        <dbReference type="SAM" id="Coils"/>
    </source>
</evidence>
<dbReference type="KEGG" id="kab:B7C62_22625"/>
<feature type="compositionally biased region" description="Basic and acidic residues" evidence="2">
    <location>
        <begin position="298"/>
        <end position="308"/>
    </location>
</feature>
<reference evidence="4 5" key="1">
    <citation type="submission" date="2017-04" db="EMBL/GenBank/DDBJ databases">
        <title>The complete genome sequence of Streptomyces albolongus YIM 101047, the producer of novel bafilomycins and novel odoriferous sesquiterpenoids.</title>
        <authorList>
            <person name="Yin M."/>
            <person name="Jiang Y."/>
        </authorList>
    </citation>
    <scope>NUCLEOTIDE SEQUENCE [LARGE SCALE GENOMIC DNA]</scope>
    <source>
        <strain evidence="4 5">YIM 101047</strain>
    </source>
</reference>
<feature type="compositionally biased region" description="Low complexity" evidence="2">
    <location>
        <begin position="331"/>
        <end position="362"/>
    </location>
</feature>
<dbReference type="PANTHER" id="PTHR21666:SF270">
    <property type="entry name" value="MUREIN HYDROLASE ACTIVATOR ENVC"/>
    <property type="match status" value="1"/>
</dbReference>
<dbReference type="PANTHER" id="PTHR21666">
    <property type="entry name" value="PEPTIDASE-RELATED"/>
    <property type="match status" value="1"/>
</dbReference>
<feature type="coiled-coil region" evidence="1">
    <location>
        <begin position="427"/>
        <end position="475"/>
    </location>
</feature>
<keyword evidence="5" id="KW-1185">Reference proteome</keyword>
<name>A0ABC8BWM1_9ACTN</name>
<dbReference type="CDD" id="cd12797">
    <property type="entry name" value="M23_peptidase"/>
    <property type="match status" value="1"/>
</dbReference>
<dbReference type="SUPFAM" id="SSF51261">
    <property type="entry name" value="Duplicated hybrid motif"/>
    <property type="match status" value="1"/>
</dbReference>
<dbReference type="EMBL" id="CP020563">
    <property type="protein sequence ID" value="ARF74717.1"/>
    <property type="molecule type" value="Genomic_DNA"/>
</dbReference>
<feature type="region of interest" description="Disordered" evidence="2">
    <location>
        <begin position="97"/>
        <end position="134"/>
    </location>
</feature>
<dbReference type="InterPro" id="IPR016047">
    <property type="entry name" value="M23ase_b-sheet_dom"/>
</dbReference>
<protein>
    <submittedName>
        <fullName evidence="4">Peptidase M23</fullName>
    </submittedName>
</protein>
<accession>A0ABC8BWM1</accession>
<evidence type="ECO:0000313" key="5">
    <source>
        <dbReference type="Proteomes" id="UP000192251"/>
    </source>
</evidence>
<feature type="region of interest" description="Disordered" evidence="2">
    <location>
        <begin position="1"/>
        <end position="41"/>
    </location>
</feature>